<evidence type="ECO:0000256" key="5">
    <source>
        <dbReference type="ARBA" id="ARBA00022737"/>
    </source>
</evidence>
<comment type="caution">
    <text evidence="11">The sequence shown here is derived from an EMBL/GenBank/DDBJ whole genome shotgun (WGS) entry which is preliminary data.</text>
</comment>
<organism evidence="11 12">
    <name type="scientific">Chrysochromulina tobinii</name>
    <dbReference type="NCBI Taxonomy" id="1460289"/>
    <lineage>
        <taxon>Eukaryota</taxon>
        <taxon>Haptista</taxon>
        <taxon>Haptophyta</taxon>
        <taxon>Prymnesiophyceae</taxon>
        <taxon>Prymnesiales</taxon>
        <taxon>Chrysochromulinaceae</taxon>
        <taxon>Chrysochromulina</taxon>
    </lineage>
</organism>
<keyword evidence="7 8" id="KW-0472">Membrane</keyword>
<dbReference type="Proteomes" id="UP000037460">
    <property type="component" value="Unassembled WGS sequence"/>
</dbReference>
<evidence type="ECO:0000256" key="6">
    <source>
        <dbReference type="ARBA" id="ARBA00022989"/>
    </source>
</evidence>
<dbReference type="OrthoDB" id="448427at2759"/>
<dbReference type="SUPFAM" id="SSF103506">
    <property type="entry name" value="Mitochondrial carrier"/>
    <property type="match status" value="1"/>
</dbReference>
<evidence type="ECO:0000256" key="3">
    <source>
        <dbReference type="ARBA" id="ARBA00022448"/>
    </source>
</evidence>
<feature type="repeat" description="Solcar" evidence="8">
    <location>
        <begin position="203"/>
        <end position="286"/>
    </location>
</feature>
<feature type="repeat" description="Solcar" evidence="8">
    <location>
        <begin position="115"/>
        <end position="194"/>
    </location>
</feature>
<evidence type="ECO:0000313" key="12">
    <source>
        <dbReference type="Proteomes" id="UP000037460"/>
    </source>
</evidence>
<keyword evidence="5" id="KW-0677">Repeat</keyword>
<keyword evidence="12" id="KW-1185">Reference proteome</keyword>
<evidence type="ECO:0000256" key="1">
    <source>
        <dbReference type="ARBA" id="ARBA00004141"/>
    </source>
</evidence>
<accession>A0A0M0JPP5</accession>
<name>A0A0M0JPP5_9EUKA</name>
<feature type="chain" id="PRO_5005601962" evidence="10">
    <location>
        <begin position="23"/>
        <end position="299"/>
    </location>
</feature>
<keyword evidence="4 8" id="KW-0812">Transmembrane</keyword>
<evidence type="ECO:0000256" key="10">
    <source>
        <dbReference type="SAM" id="SignalP"/>
    </source>
</evidence>
<keyword evidence="6" id="KW-1133">Transmembrane helix</keyword>
<reference evidence="12" key="1">
    <citation type="journal article" date="2015" name="PLoS Genet.">
        <title>Genome Sequence and Transcriptome Analyses of Chrysochromulina tobin: Metabolic Tools for Enhanced Algal Fitness in the Prominent Order Prymnesiales (Haptophyceae).</title>
        <authorList>
            <person name="Hovde B.T."/>
            <person name="Deodato C.R."/>
            <person name="Hunsperger H.M."/>
            <person name="Ryken S.A."/>
            <person name="Yost W."/>
            <person name="Jha R.K."/>
            <person name="Patterson J."/>
            <person name="Monnat R.J. Jr."/>
            <person name="Barlow S.B."/>
            <person name="Starkenburg S.R."/>
            <person name="Cattolico R.A."/>
        </authorList>
    </citation>
    <scope>NUCLEOTIDE SEQUENCE</scope>
    <source>
        <strain evidence="12">CCMP291</strain>
    </source>
</reference>
<keyword evidence="3 9" id="KW-0813">Transport</keyword>
<dbReference type="InterPro" id="IPR023395">
    <property type="entry name" value="MCP_dom_sf"/>
</dbReference>
<gene>
    <name evidence="11" type="ORF">Ctob_008546</name>
</gene>
<proteinExistence type="inferred from homology"/>
<feature type="signal peptide" evidence="10">
    <location>
        <begin position="1"/>
        <end position="22"/>
    </location>
</feature>
<dbReference type="PANTHER" id="PTHR45667">
    <property type="entry name" value="S-ADENOSYLMETHIONINE MITOCHONDRIAL CARRIER PROTEIN"/>
    <property type="match status" value="1"/>
</dbReference>
<evidence type="ECO:0000256" key="2">
    <source>
        <dbReference type="ARBA" id="ARBA00006375"/>
    </source>
</evidence>
<evidence type="ECO:0000256" key="9">
    <source>
        <dbReference type="RuleBase" id="RU000488"/>
    </source>
</evidence>
<comment type="similarity">
    <text evidence="2 9">Belongs to the mitochondrial carrier (TC 2.A.29) family.</text>
</comment>
<keyword evidence="10" id="KW-0732">Signal</keyword>
<dbReference type="Pfam" id="PF00153">
    <property type="entry name" value="Mito_carr"/>
    <property type="match status" value="3"/>
</dbReference>
<sequence>MRVIIVFLASLVLVATRTLAAAAETKKTWQNQMLFHERMLAGAGARGTAQTFLHPIDVARTRLQAKGVTMVFTPQTFVKGIGPQCILAFPAGALQFAAYEFTKSKFALMGLPGAGQELLSAMCGALAASVVRVPQEVLKQRVQADIYPNALVGLRTILAEWGPMGLYKGYTATILRDVPWNALSFMFFAQEKQLFTKMTGEKPTTEQNLALGAVSGMLAAVIMTPVDVVKTRLMTGGGSGGIVGTFNSIIREEGAATLMKGVVPRVVFLAPLAAMTLSLYEAYGRRLVGTRLGVDPKSL</sequence>
<dbReference type="GO" id="GO:0016020">
    <property type="term" value="C:membrane"/>
    <property type="evidence" value="ECO:0007669"/>
    <property type="project" value="UniProtKB-SubCell"/>
</dbReference>
<evidence type="ECO:0000256" key="4">
    <source>
        <dbReference type="ARBA" id="ARBA00022692"/>
    </source>
</evidence>
<dbReference type="InterPro" id="IPR018108">
    <property type="entry name" value="MCP_transmembrane"/>
</dbReference>
<dbReference type="EMBL" id="JWZX01002593">
    <property type="protein sequence ID" value="KOO28272.1"/>
    <property type="molecule type" value="Genomic_DNA"/>
</dbReference>
<evidence type="ECO:0000256" key="7">
    <source>
        <dbReference type="ARBA" id="ARBA00023136"/>
    </source>
</evidence>
<dbReference type="PROSITE" id="PS50920">
    <property type="entry name" value="SOLCAR"/>
    <property type="match status" value="3"/>
</dbReference>
<feature type="repeat" description="Solcar" evidence="8">
    <location>
        <begin position="33"/>
        <end position="105"/>
    </location>
</feature>
<dbReference type="Gene3D" id="1.50.40.10">
    <property type="entry name" value="Mitochondrial carrier domain"/>
    <property type="match status" value="2"/>
</dbReference>
<comment type="subcellular location">
    <subcellularLocation>
        <location evidence="1">Membrane</location>
        <topology evidence="1">Multi-pass membrane protein</topology>
    </subcellularLocation>
</comment>
<protein>
    <submittedName>
        <fullName evidence="11">S-adenosylmethionine carrier 1</fullName>
    </submittedName>
</protein>
<evidence type="ECO:0000256" key="8">
    <source>
        <dbReference type="PROSITE-ProRule" id="PRU00282"/>
    </source>
</evidence>
<evidence type="ECO:0000313" key="11">
    <source>
        <dbReference type="EMBL" id="KOO28272.1"/>
    </source>
</evidence>
<dbReference type="AlphaFoldDB" id="A0A0M0JPP5"/>